<dbReference type="KEGG" id="kdj:28966426"/>
<feature type="compositionally biased region" description="Acidic residues" evidence="1">
    <location>
        <begin position="524"/>
        <end position="533"/>
    </location>
</feature>
<dbReference type="EMBL" id="CP144532">
    <property type="protein sequence ID" value="WWC60148.1"/>
    <property type="molecule type" value="Genomic_DNA"/>
</dbReference>
<dbReference type="RefSeq" id="XP_065824679.1">
    <property type="nucleotide sequence ID" value="XM_065968607.1"/>
</dbReference>
<dbReference type="PANTHER" id="PTHR34407:SF1">
    <property type="entry name" value="SGNH HYDROLASE-TYPE ESTERASE DOMAIN-CONTAINING PROTEIN"/>
    <property type="match status" value="1"/>
</dbReference>
<dbReference type="GeneID" id="28966426"/>
<feature type="signal peptide" evidence="2">
    <location>
        <begin position="1"/>
        <end position="31"/>
    </location>
</feature>
<reference evidence="3" key="1">
    <citation type="submission" date="2013-07" db="EMBL/GenBank/DDBJ databases">
        <authorList>
            <consortium name="The Broad Institute Genome Sequencing Platform"/>
            <person name="Cuomo C."/>
            <person name="Litvintseva A."/>
            <person name="Chen Y."/>
            <person name="Heitman J."/>
            <person name="Sun S."/>
            <person name="Springer D."/>
            <person name="Dromer F."/>
            <person name="Young S.K."/>
            <person name="Zeng Q."/>
            <person name="Gargeya S."/>
            <person name="Fitzgerald M."/>
            <person name="Abouelleil A."/>
            <person name="Alvarado L."/>
            <person name="Berlin A.M."/>
            <person name="Chapman S.B."/>
            <person name="Dewar J."/>
            <person name="Goldberg J."/>
            <person name="Griggs A."/>
            <person name="Gujja S."/>
            <person name="Hansen M."/>
            <person name="Howarth C."/>
            <person name="Imamovic A."/>
            <person name="Larimer J."/>
            <person name="McCowan C."/>
            <person name="Murphy C."/>
            <person name="Pearson M."/>
            <person name="Priest M."/>
            <person name="Roberts A."/>
            <person name="Saif S."/>
            <person name="Shea T."/>
            <person name="Sykes S."/>
            <person name="Wortman J."/>
            <person name="Nusbaum C."/>
            <person name="Birren B."/>
        </authorList>
    </citation>
    <scope>NUCLEOTIDE SEQUENCE</scope>
    <source>
        <strain evidence="3">CBS 10117</strain>
    </source>
</reference>
<feature type="region of interest" description="Disordered" evidence="1">
    <location>
        <begin position="111"/>
        <end position="154"/>
    </location>
</feature>
<organism evidence="3 4">
    <name type="scientific">Kwoniella dejecticola CBS 10117</name>
    <dbReference type="NCBI Taxonomy" id="1296121"/>
    <lineage>
        <taxon>Eukaryota</taxon>
        <taxon>Fungi</taxon>
        <taxon>Dikarya</taxon>
        <taxon>Basidiomycota</taxon>
        <taxon>Agaricomycotina</taxon>
        <taxon>Tremellomycetes</taxon>
        <taxon>Tremellales</taxon>
        <taxon>Cryptococcaceae</taxon>
        <taxon>Kwoniella</taxon>
    </lineage>
</organism>
<name>A0AAJ8KLZ8_9TREE</name>
<feature type="region of interest" description="Disordered" evidence="1">
    <location>
        <begin position="403"/>
        <end position="431"/>
    </location>
</feature>
<evidence type="ECO:0000256" key="2">
    <source>
        <dbReference type="SAM" id="SignalP"/>
    </source>
</evidence>
<feature type="compositionally biased region" description="Polar residues" evidence="1">
    <location>
        <begin position="133"/>
        <end position="143"/>
    </location>
</feature>
<dbReference type="Proteomes" id="UP000078595">
    <property type="component" value="Chromosome 3"/>
</dbReference>
<gene>
    <name evidence="3" type="ORF">I303_102712</name>
</gene>
<feature type="compositionally biased region" description="Polar residues" evidence="1">
    <location>
        <begin position="404"/>
        <end position="417"/>
    </location>
</feature>
<evidence type="ECO:0000256" key="1">
    <source>
        <dbReference type="SAM" id="MobiDB-lite"/>
    </source>
</evidence>
<sequence length="711" mass="79442">MMTIHRANRPWVLFLLLFVSLLLLFAPFTHHGSDNRQRLKGVINSVKTATQNQGLGLNKVDESWGEADKMREWEFNRALQYEGTGSRIQAFIDKARSGRPFTVSVIGGSVSKGRGLKPPPGHLDHHHIRQDEQSVSPPSSNLDITEAAPKSNPQKQLGATTLYSKENLHVMIFDWLNATFPNPGNRFVNGAQGGVGAGYFGWCFKEHIPEDSDLILVEQGINDLLEMEVISLYEHLLRGLLELPNKPAVINVETFTTLFPSLLSSSAFHQGVLNFYDVPSIAIRDVILPRLLADPNKQMPRWFRTGEDVTLQDPKTKEYGGIAVDVMHISARGHALAAGLVIRYLQDQIERSAPPSYFRKALSRFASSYIKKPPLRILDVPSTSLTGQFDPFQRDSRHIPVCRSENSGRTHGKISSAQDDHSAGQGTGLQLAEGSHGWTQWAWAEKRYLISKEPGSIAIFDFVISPPSKEIAESKESLLLAESDPMEEGIEGLLITESDYSNDEEDTELEAEEDSVEVEVEVEVEGVGQDSDEEGGRDRNRFEPLPLGARPGGPFNLHADEHEHPVKPTRRSRWHRTVPDKAELRHEEPKVGSDMMSAVEREIMDSDTESRRFISNVNKRQNRGSGGSVFIGYQRSAHLGLGSVWCWVDDDRIQGTQVDGWWKLDKRNMGMVKEVASGLQPGKHTLQCEVLKETLDPSGGNEFRLFAVMHD</sequence>
<evidence type="ECO:0000313" key="4">
    <source>
        <dbReference type="Proteomes" id="UP000078595"/>
    </source>
</evidence>
<dbReference type="PANTHER" id="PTHR34407">
    <property type="entry name" value="EXPRESSED PROTEIN"/>
    <property type="match status" value="1"/>
</dbReference>
<keyword evidence="4" id="KW-1185">Reference proteome</keyword>
<feature type="chain" id="PRO_5042591271" description="SGNH hydrolase-type esterase domain-containing protein" evidence="2">
    <location>
        <begin position="32"/>
        <end position="711"/>
    </location>
</feature>
<evidence type="ECO:0008006" key="5">
    <source>
        <dbReference type="Google" id="ProtNLM"/>
    </source>
</evidence>
<reference evidence="3" key="2">
    <citation type="submission" date="2024-02" db="EMBL/GenBank/DDBJ databases">
        <title>Comparative genomics of Cryptococcus and Kwoniella reveals pathogenesis evolution and contrasting modes of karyotype evolution via chromosome fusion or intercentromeric recombination.</title>
        <authorList>
            <person name="Coelho M.A."/>
            <person name="David-Palma M."/>
            <person name="Shea T."/>
            <person name="Bowers K."/>
            <person name="McGinley-Smith S."/>
            <person name="Mohammad A.W."/>
            <person name="Gnirke A."/>
            <person name="Yurkov A.M."/>
            <person name="Nowrousian M."/>
            <person name="Sun S."/>
            <person name="Cuomo C.A."/>
            <person name="Heitman J."/>
        </authorList>
    </citation>
    <scope>NUCLEOTIDE SEQUENCE</scope>
    <source>
        <strain evidence="3">CBS 10117</strain>
    </source>
</reference>
<dbReference type="SUPFAM" id="SSF52266">
    <property type="entry name" value="SGNH hydrolase"/>
    <property type="match status" value="1"/>
</dbReference>
<protein>
    <recommendedName>
        <fullName evidence="5">SGNH hydrolase-type esterase domain-containing protein</fullName>
    </recommendedName>
</protein>
<dbReference type="CDD" id="cd00229">
    <property type="entry name" value="SGNH_hydrolase"/>
    <property type="match status" value="1"/>
</dbReference>
<feature type="region of interest" description="Disordered" evidence="1">
    <location>
        <begin position="524"/>
        <end position="557"/>
    </location>
</feature>
<proteinExistence type="predicted"/>
<evidence type="ECO:0000313" key="3">
    <source>
        <dbReference type="EMBL" id="WWC60148.1"/>
    </source>
</evidence>
<accession>A0AAJ8KLZ8</accession>
<keyword evidence="2" id="KW-0732">Signal</keyword>
<dbReference type="AlphaFoldDB" id="A0AAJ8KLZ8"/>